<evidence type="ECO:0000313" key="16">
    <source>
        <dbReference type="Proteomes" id="UP000239698"/>
    </source>
</evidence>
<reference evidence="15 16" key="1">
    <citation type="submission" date="2018-02" db="EMBL/GenBank/DDBJ databases">
        <title>Bacteriophage NCPPB3778 and a type I-E CRISPR drive the evolution of the US Biological Select Agent, Rathayibacter toxicus.</title>
        <authorList>
            <person name="Davis E.W.II."/>
            <person name="Tabima J.F."/>
            <person name="Weisberg A.J."/>
            <person name="Lopes L.D."/>
            <person name="Wiseman M.S."/>
            <person name="Wiseman M.S."/>
            <person name="Pupko T."/>
            <person name="Belcher M.S."/>
            <person name="Sechler A.J."/>
            <person name="Tancos M.A."/>
            <person name="Schroeder B.K."/>
            <person name="Murray T.D."/>
            <person name="Luster D.G."/>
            <person name="Schneider W.L."/>
            <person name="Rogers E."/>
            <person name="Andreote F.D."/>
            <person name="Grunwald N.J."/>
            <person name="Putnam M.L."/>
            <person name="Chang J.H."/>
        </authorList>
    </citation>
    <scope>NUCLEOTIDE SEQUENCE [LARGE SCALE GENOMIC DNA]</scope>
    <source>
        <strain evidence="14 16">AY1D6</strain>
        <strain evidence="13 15">AY1I9</strain>
    </source>
</reference>
<dbReference type="Gene3D" id="1.10.510.10">
    <property type="entry name" value="Transferase(Phosphotransferase) domain 1"/>
    <property type="match status" value="1"/>
</dbReference>
<proteinExistence type="predicted"/>
<feature type="domain" description="Protein kinase" evidence="11">
    <location>
        <begin position="18"/>
        <end position="274"/>
    </location>
</feature>
<dbReference type="Pfam" id="PF00069">
    <property type="entry name" value="Pkinase"/>
    <property type="match status" value="1"/>
</dbReference>
<evidence type="ECO:0000256" key="2">
    <source>
        <dbReference type="ARBA" id="ARBA00022527"/>
    </source>
</evidence>
<dbReference type="AlphaFoldDB" id="A0ABD6W8W8"/>
<evidence type="ECO:0000313" key="13">
    <source>
        <dbReference type="EMBL" id="PPF14417.1"/>
    </source>
</evidence>
<evidence type="ECO:0000256" key="8">
    <source>
        <dbReference type="ARBA" id="ARBA00048679"/>
    </source>
</evidence>
<dbReference type="PROSITE" id="PS51178">
    <property type="entry name" value="PASTA"/>
    <property type="match status" value="3"/>
</dbReference>
<dbReference type="InterPro" id="IPR008271">
    <property type="entry name" value="Ser/Thr_kinase_AS"/>
</dbReference>
<dbReference type="Gene3D" id="3.30.200.20">
    <property type="entry name" value="Phosphorylase Kinase, domain 1"/>
    <property type="match status" value="1"/>
</dbReference>
<evidence type="ECO:0000256" key="4">
    <source>
        <dbReference type="ARBA" id="ARBA00022741"/>
    </source>
</evidence>
<dbReference type="EC" id="2.7.11.1" evidence="1"/>
<feature type="region of interest" description="Disordered" evidence="9">
    <location>
        <begin position="283"/>
        <end position="303"/>
    </location>
</feature>
<name>A0ABD6W8W8_RATRA</name>
<sequence length="654" mass="68859">MTTSQLDPLLGRLVDGRYEVRSRIARGGMATVYLAHDQRLERRVAMKVMHGHLSDDVTFKNRFIQEARSAARLAHPNVVSVFDQGQDSDMAYLVMEYLPGITLRDLLKERGRLTAQQVVDIMHSVLSGLAAAHRAGILHRDLKPENVLLADDGRIKIGDFGLARAASANTASGQALLGTIAYLSPELVTRGTADTRSDIYAIGIMIYEMLTGQQPFTGEQPMQIAYQHANDSVPYPSATVASVPTSLDELVLWATERDPDMRPRDAGVMLAQLLEAERLMGITPSDRRGDTQTVTPLPAPFPEPATMLFAPAEPGRTSVVEPSPAPGAVLVVDEDDDTVARLAAKRRIRRRRGVLLTVVVLLLALIGGGTAWWFGEGPGAIVSIPDVVSQSQQDATAQLQARGFEVEPQAASDLTVPAGTVMSSDPPGGQGVHKGSVITLTVSSGPRQLPVPDLTGLSEADATAKVTAGSFTVGDVSRRFDADVDAGVVISASLPDGSALPAIMSETSSIAMVVSLGPIPNVVGLSIDDATAKAEAAGLALDRSGEDWSDTAAVGVVLTQANPKAPAVTGDAISVVTSKGPKPVAVPNVVGMSRDQAKAALEAANLAWSYSLTTLGPLIDAAPNELTKVTNQSNKPGDLVQRGTTIQLSLTITT</sequence>
<dbReference type="EMBL" id="PSUL01000011">
    <property type="protein sequence ID" value="PPF14417.1"/>
    <property type="molecule type" value="Genomic_DNA"/>
</dbReference>
<feature type="domain" description="PASTA" evidence="12">
    <location>
        <begin position="580"/>
        <end position="652"/>
    </location>
</feature>
<gene>
    <name evidence="13" type="primary">pknB</name>
    <name evidence="13" type="ORF">C5C04_06525</name>
    <name evidence="14" type="ORF">C5C40_02195</name>
</gene>
<dbReference type="SUPFAM" id="SSF56112">
    <property type="entry name" value="Protein kinase-like (PK-like)"/>
    <property type="match status" value="1"/>
</dbReference>
<comment type="catalytic activity">
    <reaction evidence="8">
        <text>L-seryl-[protein] + ATP = O-phospho-L-seryl-[protein] + ADP + H(+)</text>
        <dbReference type="Rhea" id="RHEA:17989"/>
        <dbReference type="Rhea" id="RHEA-COMP:9863"/>
        <dbReference type="Rhea" id="RHEA-COMP:11604"/>
        <dbReference type="ChEBI" id="CHEBI:15378"/>
        <dbReference type="ChEBI" id="CHEBI:29999"/>
        <dbReference type="ChEBI" id="CHEBI:30616"/>
        <dbReference type="ChEBI" id="CHEBI:83421"/>
        <dbReference type="ChEBI" id="CHEBI:456216"/>
        <dbReference type="EC" id="2.7.11.1"/>
    </reaction>
</comment>
<dbReference type="KEGG" id="rry:C1O28_04815"/>
<evidence type="ECO:0000256" key="5">
    <source>
        <dbReference type="ARBA" id="ARBA00022777"/>
    </source>
</evidence>
<evidence type="ECO:0000256" key="10">
    <source>
        <dbReference type="SAM" id="Phobius"/>
    </source>
</evidence>
<dbReference type="FunFam" id="3.30.200.20:FF:000035">
    <property type="entry name" value="Serine/threonine protein kinase Stk1"/>
    <property type="match status" value="1"/>
</dbReference>
<evidence type="ECO:0000313" key="15">
    <source>
        <dbReference type="Proteomes" id="UP000237881"/>
    </source>
</evidence>
<dbReference type="InterPro" id="IPR011009">
    <property type="entry name" value="Kinase-like_dom_sf"/>
</dbReference>
<keyword evidence="5 13" id="KW-0418">Kinase</keyword>
<dbReference type="PANTHER" id="PTHR43289">
    <property type="entry name" value="MITOGEN-ACTIVATED PROTEIN KINASE KINASE KINASE 20-RELATED"/>
    <property type="match status" value="1"/>
</dbReference>
<dbReference type="FunFam" id="1.10.510.10:FF:000021">
    <property type="entry name" value="Serine/threonine protein kinase"/>
    <property type="match status" value="1"/>
</dbReference>
<dbReference type="GeneID" id="49819774"/>
<dbReference type="SMART" id="SM00220">
    <property type="entry name" value="S_TKc"/>
    <property type="match status" value="1"/>
</dbReference>
<dbReference type="RefSeq" id="WP_097166992.1">
    <property type="nucleotide sequence ID" value="NZ_CP028129.1"/>
</dbReference>
<dbReference type="EMBL" id="PSVT01000003">
    <property type="protein sequence ID" value="PPH79173.1"/>
    <property type="molecule type" value="Genomic_DNA"/>
</dbReference>
<keyword evidence="10" id="KW-0472">Membrane</keyword>
<evidence type="ECO:0000256" key="7">
    <source>
        <dbReference type="ARBA" id="ARBA00047899"/>
    </source>
</evidence>
<evidence type="ECO:0000259" key="11">
    <source>
        <dbReference type="PROSITE" id="PS50011"/>
    </source>
</evidence>
<dbReference type="Proteomes" id="UP000237881">
    <property type="component" value="Unassembled WGS sequence"/>
</dbReference>
<evidence type="ECO:0000313" key="14">
    <source>
        <dbReference type="EMBL" id="PPH79173.1"/>
    </source>
</evidence>
<accession>A0ABD6W8W8</accession>
<dbReference type="NCBIfam" id="NF033483">
    <property type="entry name" value="PknB_PASTA_kin"/>
    <property type="match status" value="1"/>
</dbReference>
<evidence type="ECO:0000256" key="6">
    <source>
        <dbReference type="ARBA" id="ARBA00022840"/>
    </source>
</evidence>
<keyword evidence="16" id="KW-1185">Reference proteome</keyword>
<dbReference type="CDD" id="cd14014">
    <property type="entry name" value="STKc_PknB_like"/>
    <property type="match status" value="1"/>
</dbReference>
<feature type="domain" description="PASTA" evidence="12">
    <location>
        <begin position="445"/>
        <end position="516"/>
    </location>
</feature>
<dbReference type="Proteomes" id="UP000239698">
    <property type="component" value="Unassembled WGS sequence"/>
</dbReference>
<dbReference type="InterPro" id="IPR005543">
    <property type="entry name" value="PASTA_dom"/>
</dbReference>
<dbReference type="InterPro" id="IPR000719">
    <property type="entry name" value="Prot_kinase_dom"/>
</dbReference>
<protein>
    <recommendedName>
        <fullName evidence="1">non-specific serine/threonine protein kinase</fullName>
        <ecNumber evidence="1">2.7.11.1</ecNumber>
    </recommendedName>
</protein>
<feature type="domain" description="PASTA" evidence="12">
    <location>
        <begin position="379"/>
        <end position="444"/>
    </location>
</feature>
<dbReference type="PROSITE" id="PS50011">
    <property type="entry name" value="PROTEIN_KINASE_DOM"/>
    <property type="match status" value="1"/>
</dbReference>
<dbReference type="PANTHER" id="PTHR43289:SF34">
    <property type="entry name" value="SERINE_THREONINE-PROTEIN KINASE YBDM-RELATED"/>
    <property type="match status" value="1"/>
</dbReference>
<keyword evidence="2" id="KW-0723">Serine/threonine-protein kinase</keyword>
<comment type="caution">
    <text evidence="13">The sequence shown here is derived from an EMBL/GenBank/DDBJ whole genome shotgun (WGS) entry which is preliminary data.</text>
</comment>
<dbReference type="Pfam" id="PF03793">
    <property type="entry name" value="PASTA"/>
    <property type="match status" value="4"/>
</dbReference>
<keyword evidence="3" id="KW-0808">Transferase</keyword>
<dbReference type="CDD" id="cd06577">
    <property type="entry name" value="PASTA_pknB"/>
    <property type="match status" value="4"/>
</dbReference>
<dbReference type="Gene3D" id="3.30.10.20">
    <property type="match status" value="4"/>
</dbReference>
<dbReference type="GO" id="GO:0004674">
    <property type="term" value="F:protein serine/threonine kinase activity"/>
    <property type="evidence" value="ECO:0007669"/>
    <property type="project" value="UniProtKB-KW"/>
</dbReference>
<evidence type="ECO:0000256" key="9">
    <source>
        <dbReference type="SAM" id="MobiDB-lite"/>
    </source>
</evidence>
<dbReference type="PROSITE" id="PS00108">
    <property type="entry name" value="PROTEIN_KINASE_ST"/>
    <property type="match status" value="1"/>
</dbReference>
<comment type="catalytic activity">
    <reaction evidence="7">
        <text>L-threonyl-[protein] + ATP = O-phospho-L-threonyl-[protein] + ADP + H(+)</text>
        <dbReference type="Rhea" id="RHEA:46608"/>
        <dbReference type="Rhea" id="RHEA-COMP:11060"/>
        <dbReference type="Rhea" id="RHEA-COMP:11605"/>
        <dbReference type="ChEBI" id="CHEBI:15378"/>
        <dbReference type="ChEBI" id="CHEBI:30013"/>
        <dbReference type="ChEBI" id="CHEBI:30616"/>
        <dbReference type="ChEBI" id="CHEBI:61977"/>
        <dbReference type="ChEBI" id="CHEBI:456216"/>
        <dbReference type="EC" id="2.7.11.1"/>
    </reaction>
</comment>
<evidence type="ECO:0000256" key="3">
    <source>
        <dbReference type="ARBA" id="ARBA00022679"/>
    </source>
</evidence>
<keyword evidence="10" id="KW-0812">Transmembrane</keyword>
<dbReference type="GO" id="GO:0045717">
    <property type="term" value="P:negative regulation of fatty acid biosynthetic process"/>
    <property type="evidence" value="ECO:0007669"/>
    <property type="project" value="UniProtKB-ARBA"/>
</dbReference>
<dbReference type="SMART" id="SM00740">
    <property type="entry name" value="PASTA"/>
    <property type="match status" value="4"/>
</dbReference>
<organism evidence="13 15">
    <name type="scientific">Rathayibacter rathayi</name>
    <name type="common">Corynebacterium rathayi</name>
    <dbReference type="NCBI Taxonomy" id="33887"/>
    <lineage>
        <taxon>Bacteria</taxon>
        <taxon>Bacillati</taxon>
        <taxon>Actinomycetota</taxon>
        <taxon>Actinomycetes</taxon>
        <taxon>Micrococcales</taxon>
        <taxon>Microbacteriaceae</taxon>
        <taxon>Rathayibacter</taxon>
    </lineage>
</organism>
<keyword evidence="10" id="KW-1133">Transmembrane helix</keyword>
<keyword evidence="6" id="KW-0067">ATP-binding</keyword>
<evidence type="ECO:0000256" key="1">
    <source>
        <dbReference type="ARBA" id="ARBA00012513"/>
    </source>
</evidence>
<keyword evidence="4" id="KW-0547">Nucleotide-binding</keyword>
<feature type="transmembrane region" description="Helical" evidence="10">
    <location>
        <begin position="354"/>
        <end position="375"/>
    </location>
</feature>
<dbReference type="GO" id="GO:0005524">
    <property type="term" value="F:ATP binding"/>
    <property type="evidence" value="ECO:0007669"/>
    <property type="project" value="UniProtKB-KW"/>
</dbReference>
<evidence type="ECO:0000259" key="12">
    <source>
        <dbReference type="PROSITE" id="PS51178"/>
    </source>
</evidence>